<dbReference type="OrthoDB" id="284322at2759"/>
<accession>A0A1I8PW38</accession>
<dbReference type="VEuPathDB" id="VectorBase:SCAU011662"/>
<evidence type="ECO:0008006" key="5">
    <source>
        <dbReference type="Google" id="ProtNLM"/>
    </source>
</evidence>
<name>A0A1I8PW38_STOCA</name>
<feature type="region of interest" description="Disordered" evidence="1">
    <location>
        <begin position="156"/>
        <end position="181"/>
    </location>
</feature>
<gene>
    <name evidence="3" type="primary">106095099</name>
</gene>
<organism evidence="3 4">
    <name type="scientific">Stomoxys calcitrans</name>
    <name type="common">Stable fly</name>
    <name type="synonym">Conops calcitrans</name>
    <dbReference type="NCBI Taxonomy" id="35570"/>
    <lineage>
        <taxon>Eukaryota</taxon>
        <taxon>Metazoa</taxon>
        <taxon>Ecdysozoa</taxon>
        <taxon>Arthropoda</taxon>
        <taxon>Hexapoda</taxon>
        <taxon>Insecta</taxon>
        <taxon>Pterygota</taxon>
        <taxon>Neoptera</taxon>
        <taxon>Endopterygota</taxon>
        <taxon>Diptera</taxon>
        <taxon>Brachycera</taxon>
        <taxon>Muscomorpha</taxon>
        <taxon>Muscoidea</taxon>
        <taxon>Muscidae</taxon>
        <taxon>Stomoxys</taxon>
    </lineage>
</organism>
<evidence type="ECO:0000313" key="3">
    <source>
        <dbReference type="EnsemblMetazoa" id="SCAU011662-PA"/>
    </source>
</evidence>
<keyword evidence="2" id="KW-0472">Membrane</keyword>
<keyword evidence="2" id="KW-0812">Transmembrane</keyword>
<sequence length="181" mass="21308">MLISYYIMFAVRACILMVFICFWYNYVKAVETRDLQTCETHLNKYRRFLLQAILSFEDVCEAYNTRNLVIPDNGLPPPIAFFGHYQPPEPKAEIWTFFKLFMAQFNDVDFANIVRDAVVERCHFKLQQQQLQQQAQQRDEKRNTVVLGKKQRFHSWGGKRSGGALANELETDHTDENTLPY</sequence>
<feature type="transmembrane region" description="Helical" evidence="2">
    <location>
        <begin position="6"/>
        <end position="26"/>
    </location>
</feature>
<evidence type="ECO:0000256" key="1">
    <source>
        <dbReference type="SAM" id="MobiDB-lite"/>
    </source>
</evidence>
<dbReference type="AlphaFoldDB" id="A0A1I8PW38"/>
<dbReference type="Proteomes" id="UP000095300">
    <property type="component" value="Unassembled WGS sequence"/>
</dbReference>
<feature type="compositionally biased region" description="Basic and acidic residues" evidence="1">
    <location>
        <begin position="170"/>
        <end position="181"/>
    </location>
</feature>
<protein>
    <recommendedName>
        <fullName evidence="5">Leucokinin</fullName>
    </recommendedName>
</protein>
<keyword evidence="2" id="KW-1133">Transmembrane helix</keyword>
<reference evidence="3" key="1">
    <citation type="submission" date="2020-05" db="UniProtKB">
        <authorList>
            <consortium name="EnsemblMetazoa"/>
        </authorList>
    </citation>
    <scope>IDENTIFICATION</scope>
    <source>
        <strain evidence="3">USDA</strain>
    </source>
</reference>
<dbReference type="STRING" id="35570.A0A1I8PW38"/>
<keyword evidence="4" id="KW-1185">Reference proteome</keyword>
<dbReference type="EnsemblMetazoa" id="SCAU011662-RA">
    <property type="protein sequence ID" value="SCAU011662-PA"/>
    <property type="gene ID" value="SCAU011662"/>
</dbReference>
<proteinExistence type="predicted"/>
<evidence type="ECO:0000256" key="2">
    <source>
        <dbReference type="SAM" id="Phobius"/>
    </source>
</evidence>
<evidence type="ECO:0000313" key="4">
    <source>
        <dbReference type="Proteomes" id="UP000095300"/>
    </source>
</evidence>